<accession>A0ABV5XKB5</accession>
<protein>
    <submittedName>
        <fullName evidence="1">Uncharacterized protein</fullName>
    </submittedName>
</protein>
<reference evidence="1 2" key="1">
    <citation type="submission" date="2024-09" db="EMBL/GenBank/DDBJ databases">
        <authorList>
            <person name="Sun Q."/>
            <person name="Mori K."/>
        </authorList>
    </citation>
    <scope>NUCLEOTIDE SEQUENCE [LARGE SCALE GENOMIC DNA]</scope>
    <source>
        <strain evidence="1 2">JCM 11411</strain>
    </source>
</reference>
<dbReference type="EMBL" id="JBHMAS010000057">
    <property type="protein sequence ID" value="MFB9782908.1"/>
    <property type="molecule type" value="Genomic_DNA"/>
</dbReference>
<gene>
    <name evidence="1" type="ORF">ACFFQ6_24680</name>
</gene>
<keyword evidence="2" id="KW-1185">Reference proteome</keyword>
<dbReference type="Proteomes" id="UP001589587">
    <property type="component" value="Unassembled WGS sequence"/>
</dbReference>
<evidence type="ECO:0000313" key="1">
    <source>
        <dbReference type="EMBL" id="MFB9782908.1"/>
    </source>
</evidence>
<sequence>MITSHTTSRRLDTHDDAPALRIEEVRVYAPPRGWRALFEHQGKYFVADAITIRTSSYTDLDGNRIDAGALYRHTVSARQVTPTSFGEPTTISIGWGDLRHVLGDEIAHDLHGIAS</sequence>
<comment type="caution">
    <text evidence="1">The sequence shown here is derived from an EMBL/GenBank/DDBJ whole genome shotgun (WGS) entry which is preliminary data.</text>
</comment>
<proteinExistence type="predicted"/>
<organism evidence="1 2">
    <name type="scientific">Rhodococcus baikonurensis</name>
    <dbReference type="NCBI Taxonomy" id="172041"/>
    <lineage>
        <taxon>Bacteria</taxon>
        <taxon>Bacillati</taxon>
        <taxon>Actinomycetota</taxon>
        <taxon>Actinomycetes</taxon>
        <taxon>Mycobacteriales</taxon>
        <taxon>Nocardiaceae</taxon>
        <taxon>Rhodococcus</taxon>
        <taxon>Rhodococcus erythropolis group</taxon>
    </lineage>
</organism>
<evidence type="ECO:0000313" key="2">
    <source>
        <dbReference type="Proteomes" id="UP001589587"/>
    </source>
</evidence>
<name>A0ABV5XKB5_9NOCA</name>
<dbReference type="RefSeq" id="WP_378375660.1">
    <property type="nucleotide sequence ID" value="NZ_JBHMAS010000057.1"/>
</dbReference>